<dbReference type="HOGENOM" id="CLU_012049_0_0_1"/>
<gene>
    <name evidence="8" type="ORF">PV06_01374</name>
</gene>
<keyword evidence="9" id="KW-1185">Reference proteome</keyword>
<protein>
    <recommendedName>
        <fullName evidence="7">Zn(2)-C6 fungal-type domain-containing protein</fullName>
    </recommendedName>
</protein>
<evidence type="ECO:0000313" key="9">
    <source>
        <dbReference type="Proteomes" id="UP000053342"/>
    </source>
</evidence>
<dbReference type="PROSITE" id="PS00463">
    <property type="entry name" value="ZN2_CY6_FUNGAL_1"/>
    <property type="match status" value="1"/>
</dbReference>
<dbReference type="STRING" id="215243.A0A0D2CFW7"/>
<evidence type="ECO:0000256" key="6">
    <source>
        <dbReference type="SAM" id="MobiDB-lite"/>
    </source>
</evidence>
<dbReference type="SMART" id="SM00066">
    <property type="entry name" value="GAL4"/>
    <property type="match status" value="1"/>
</dbReference>
<dbReference type="PROSITE" id="PS50048">
    <property type="entry name" value="ZN2_CY6_FUNGAL_2"/>
    <property type="match status" value="1"/>
</dbReference>
<dbReference type="VEuPathDB" id="FungiDB:PV06_01374"/>
<dbReference type="PANTHER" id="PTHR46910">
    <property type="entry name" value="TRANSCRIPTION FACTOR PDR1"/>
    <property type="match status" value="1"/>
</dbReference>
<dbReference type="Gene3D" id="4.10.240.10">
    <property type="entry name" value="Zn(2)-C6 fungal-type DNA-binding domain"/>
    <property type="match status" value="1"/>
</dbReference>
<evidence type="ECO:0000256" key="3">
    <source>
        <dbReference type="ARBA" id="ARBA00023125"/>
    </source>
</evidence>
<feature type="compositionally biased region" description="Basic and acidic residues" evidence="6">
    <location>
        <begin position="153"/>
        <end position="164"/>
    </location>
</feature>
<dbReference type="PANTHER" id="PTHR46910:SF5">
    <property type="entry name" value="ZN(II)2CYS6 TRANSCRIPTION FACTOR (EUROFUNG)"/>
    <property type="match status" value="1"/>
</dbReference>
<dbReference type="InterPro" id="IPR001138">
    <property type="entry name" value="Zn2Cys6_DnaBD"/>
</dbReference>
<dbReference type="InterPro" id="IPR007219">
    <property type="entry name" value="XnlR_reg_dom"/>
</dbReference>
<dbReference type="Pfam" id="PF00172">
    <property type="entry name" value="Zn_clus"/>
    <property type="match status" value="1"/>
</dbReference>
<name>A0A0D2CFW7_9EURO</name>
<feature type="region of interest" description="Disordered" evidence="6">
    <location>
        <begin position="649"/>
        <end position="693"/>
    </location>
</feature>
<evidence type="ECO:0000256" key="5">
    <source>
        <dbReference type="ARBA" id="ARBA00023242"/>
    </source>
</evidence>
<dbReference type="GO" id="GO:0000981">
    <property type="term" value="F:DNA-binding transcription factor activity, RNA polymerase II-specific"/>
    <property type="evidence" value="ECO:0007669"/>
    <property type="project" value="InterPro"/>
</dbReference>
<keyword evidence="2" id="KW-0805">Transcription regulation</keyword>
<feature type="compositionally biased region" description="Polar residues" evidence="6">
    <location>
        <begin position="79"/>
        <end position="88"/>
    </location>
</feature>
<evidence type="ECO:0000256" key="4">
    <source>
        <dbReference type="ARBA" id="ARBA00023163"/>
    </source>
</evidence>
<dbReference type="GeneID" id="27353448"/>
<dbReference type="InterPro" id="IPR050987">
    <property type="entry name" value="AtrR-like"/>
</dbReference>
<dbReference type="CDD" id="cd00067">
    <property type="entry name" value="GAL4"/>
    <property type="match status" value="1"/>
</dbReference>
<evidence type="ECO:0000259" key="7">
    <source>
        <dbReference type="PROSITE" id="PS50048"/>
    </source>
</evidence>
<keyword evidence="1" id="KW-0479">Metal-binding</keyword>
<sequence length="738" mass="82746">MNPHKDQRLPSACDLCHYKKIRCNRQSPCANCLVARADCLRQRPKQSSAKQNKNEDDRLNMVLEGISRLVDSLPRRTSRPQSGDSQMNDPGWTSIHDGGSSTTTHPAKRRRTHASEEVTSRASQGHEAREESQAPRSPSVEDTDAEVGNSPDQSRDGPDPRDEELGTIDLQRYLTPSQQRHQPGHGDADRRRALEAAIQVAKKVAIMQPKAESLHLTPRSNFYDPATYPSAEFVHTIMDRKRHSVSMTYYLDINTNVSNSAFEDMAFALINHEVHGQMRLHYVVCVNYISYSYLVAIGSEGQSAAMMENLQVSKRRYCANAMAALDAMDLTSSPDIPMLQALLSGAMLSQDIGNMRRCWRLNTNACRICSSLGGRTLSELNTIASPEEAMNTRLVFLKCYIFDKSLSANMYQPSCLVDMRLDTSRLDVTTPSHAMLFILLELSKVQEVMVRETTAMLASSRQAGTSMENLPGHEKLRACQGRMNQIFAQTQEFRAKPPSSQDEFLNFEWMNIDFIYSSMMTSLTRLTSRADDARSDYECLRHARNSLSSLNLLLRLVSQPCSFREMSMSSLAWLVPLYPLRPIYSVFSNIVATSDPLDLKLLQDTANGLDSLAQNHASMKAVHKLCSSLIELCATFFKNTEASQTIHPSQFGLMGPAPGHVPEREGPRQQSRPKNVAHNSGGRATPLQNHSFGGHITQEQPMFAVKDYSQGKYHFDDDLDWELFCAQPSLDFFDLGDQ</sequence>
<reference evidence="8 9" key="1">
    <citation type="submission" date="2015-01" db="EMBL/GenBank/DDBJ databases">
        <title>The Genome Sequence of Exophiala oligosperma CBS72588.</title>
        <authorList>
            <consortium name="The Broad Institute Genomics Platform"/>
            <person name="Cuomo C."/>
            <person name="de Hoog S."/>
            <person name="Gorbushina A."/>
            <person name="Stielow B."/>
            <person name="Teixiera M."/>
            <person name="Abouelleil A."/>
            <person name="Chapman S.B."/>
            <person name="Priest M."/>
            <person name="Young S.K."/>
            <person name="Wortman J."/>
            <person name="Nusbaum C."/>
            <person name="Birren B."/>
        </authorList>
    </citation>
    <scope>NUCLEOTIDE SEQUENCE [LARGE SCALE GENOMIC DNA]</scope>
    <source>
        <strain evidence="8 9">CBS 72588</strain>
    </source>
</reference>
<feature type="region of interest" description="Disordered" evidence="6">
    <location>
        <begin position="70"/>
        <end position="164"/>
    </location>
</feature>
<dbReference type="SMART" id="SM00906">
    <property type="entry name" value="Fungal_trans"/>
    <property type="match status" value="1"/>
</dbReference>
<dbReference type="Pfam" id="PF04082">
    <property type="entry name" value="Fungal_trans"/>
    <property type="match status" value="1"/>
</dbReference>
<dbReference type="OrthoDB" id="103819at2759"/>
<feature type="domain" description="Zn(2)-C6 fungal-type" evidence="7">
    <location>
        <begin position="12"/>
        <end position="39"/>
    </location>
</feature>
<dbReference type="GO" id="GO:0008270">
    <property type="term" value="F:zinc ion binding"/>
    <property type="evidence" value="ECO:0007669"/>
    <property type="project" value="InterPro"/>
</dbReference>
<dbReference type="Proteomes" id="UP000053342">
    <property type="component" value="Unassembled WGS sequence"/>
</dbReference>
<dbReference type="EMBL" id="KN847332">
    <property type="protein sequence ID" value="KIW48812.1"/>
    <property type="molecule type" value="Genomic_DNA"/>
</dbReference>
<feature type="compositionally biased region" description="Basic and acidic residues" evidence="6">
    <location>
        <begin position="113"/>
        <end position="133"/>
    </location>
</feature>
<dbReference type="SUPFAM" id="SSF57701">
    <property type="entry name" value="Zn2/Cys6 DNA-binding domain"/>
    <property type="match status" value="1"/>
</dbReference>
<keyword evidence="4" id="KW-0804">Transcription</keyword>
<evidence type="ECO:0000256" key="1">
    <source>
        <dbReference type="ARBA" id="ARBA00022723"/>
    </source>
</evidence>
<accession>A0A0D2CFW7</accession>
<dbReference type="AlphaFoldDB" id="A0A0D2CFW7"/>
<evidence type="ECO:0000256" key="2">
    <source>
        <dbReference type="ARBA" id="ARBA00023015"/>
    </source>
</evidence>
<dbReference type="InterPro" id="IPR036864">
    <property type="entry name" value="Zn2-C6_fun-type_DNA-bd_sf"/>
</dbReference>
<dbReference type="GO" id="GO:0003677">
    <property type="term" value="F:DNA binding"/>
    <property type="evidence" value="ECO:0007669"/>
    <property type="project" value="UniProtKB-KW"/>
</dbReference>
<dbReference type="RefSeq" id="XP_016269028.1">
    <property type="nucleotide sequence ID" value="XM_016401975.1"/>
</dbReference>
<evidence type="ECO:0000313" key="8">
    <source>
        <dbReference type="EMBL" id="KIW48812.1"/>
    </source>
</evidence>
<organism evidence="8 9">
    <name type="scientific">Exophiala oligosperma</name>
    <dbReference type="NCBI Taxonomy" id="215243"/>
    <lineage>
        <taxon>Eukaryota</taxon>
        <taxon>Fungi</taxon>
        <taxon>Dikarya</taxon>
        <taxon>Ascomycota</taxon>
        <taxon>Pezizomycotina</taxon>
        <taxon>Eurotiomycetes</taxon>
        <taxon>Chaetothyriomycetidae</taxon>
        <taxon>Chaetothyriales</taxon>
        <taxon>Herpotrichiellaceae</taxon>
        <taxon>Exophiala</taxon>
    </lineage>
</organism>
<proteinExistence type="predicted"/>
<dbReference type="GO" id="GO:0006351">
    <property type="term" value="P:DNA-templated transcription"/>
    <property type="evidence" value="ECO:0007669"/>
    <property type="project" value="InterPro"/>
</dbReference>
<keyword evidence="3" id="KW-0238">DNA-binding</keyword>
<dbReference type="CDD" id="cd12148">
    <property type="entry name" value="fungal_TF_MHR"/>
    <property type="match status" value="1"/>
</dbReference>
<keyword evidence="5" id="KW-0539">Nucleus</keyword>